<dbReference type="InterPro" id="IPR046522">
    <property type="entry name" value="DUF6699"/>
</dbReference>
<evidence type="ECO:0000313" key="3">
    <source>
        <dbReference type="Proteomes" id="UP000092154"/>
    </source>
</evidence>
<dbReference type="Proteomes" id="UP000092154">
    <property type="component" value="Unassembled WGS sequence"/>
</dbReference>
<name>A0A1B7MT13_9AGAM</name>
<gene>
    <name evidence="2" type="ORF">K503DRAFT_696449</name>
</gene>
<dbReference type="STRING" id="1314800.A0A1B7MT13"/>
<organism evidence="2 3">
    <name type="scientific">Rhizopogon vinicolor AM-OR11-026</name>
    <dbReference type="NCBI Taxonomy" id="1314800"/>
    <lineage>
        <taxon>Eukaryota</taxon>
        <taxon>Fungi</taxon>
        <taxon>Dikarya</taxon>
        <taxon>Basidiomycota</taxon>
        <taxon>Agaricomycotina</taxon>
        <taxon>Agaricomycetes</taxon>
        <taxon>Agaricomycetidae</taxon>
        <taxon>Boletales</taxon>
        <taxon>Suillineae</taxon>
        <taxon>Rhizopogonaceae</taxon>
        <taxon>Rhizopogon</taxon>
    </lineage>
</organism>
<dbReference type="AlphaFoldDB" id="A0A1B7MT13"/>
<sequence length="293" mass="33528">MPSPYIPHAPIPETWGNVPHGPLRRAYSLSAAYPQNPQPRAAQWNAWQPPPFHNHVGTQNIPFPAYSNASSHTPASAVSMSRPLSMSYVPPDWPGEAPKSWRRGFKFKSGFSSLFRSRSVSRLPDESTDSAMLNLAPILQYDRGYPPVILDLRRSVSLLVFRGLDRHVFASDLMQPTTDPPTAFMRLYHTRLPWYIDVVPSVNGSYVMLGDLFTAICQALARRIRGEEYYNDVLDHEDREALRLAWDERCRSQEERMDGVKRVDFLRGKYIFEGLTRGKHGMWQLRTGRERDG</sequence>
<dbReference type="EMBL" id="KV448473">
    <property type="protein sequence ID" value="OAX35731.1"/>
    <property type="molecule type" value="Genomic_DNA"/>
</dbReference>
<accession>A0A1B7MT13</accession>
<evidence type="ECO:0000313" key="2">
    <source>
        <dbReference type="EMBL" id="OAX35731.1"/>
    </source>
</evidence>
<proteinExistence type="predicted"/>
<protein>
    <recommendedName>
        <fullName evidence="1">DUF6699 domain-containing protein</fullName>
    </recommendedName>
</protein>
<reference evidence="2 3" key="1">
    <citation type="submission" date="2016-06" db="EMBL/GenBank/DDBJ databases">
        <title>Comparative genomics of the ectomycorrhizal sister species Rhizopogon vinicolor and Rhizopogon vesiculosus (Basidiomycota: Boletales) reveals a divergence of the mating type B locus.</title>
        <authorList>
            <consortium name="DOE Joint Genome Institute"/>
            <person name="Mujic A.B."/>
            <person name="Kuo A."/>
            <person name="Tritt A."/>
            <person name="Lipzen A."/>
            <person name="Chen C."/>
            <person name="Johnson J."/>
            <person name="Sharma A."/>
            <person name="Barry K."/>
            <person name="Grigoriev I.V."/>
            <person name="Spatafora J.W."/>
        </authorList>
    </citation>
    <scope>NUCLEOTIDE SEQUENCE [LARGE SCALE GENOMIC DNA]</scope>
    <source>
        <strain evidence="2 3">AM-OR11-026</strain>
    </source>
</reference>
<dbReference type="Pfam" id="PF20415">
    <property type="entry name" value="DUF6699"/>
    <property type="match status" value="1"/>
</dbReference>
<keyword evidence="3" id="KW-1185">Reference proteome</keyword>
<evidence type="ECO:0000259" key="1">
    <source>
        <dbReference type="Pfam" id="PF20415"/>
    </source>
</evidence>
<dbReference type="InParanoid" id="A0A1B7MT13"/>
<feature type="domain" description="DUF6699" evidence="1">
    <location>
        <begin position="151"/>
        <end position="280"/>
    </location>
</feature>
<dbReference type="OrthoDB" id="3265169at2759"/>